<dbReference type="InterPro" id="IPR003439">
    <property type="entry name" value="ABC_transporter-like_ATP-bd"/>
</dbReference>
<dbReference type="EMBL" id="JAGWCR010000012">
    <property type="protein sequence ID" value="MBS3651061.1"/>
    <property type="molecule type" value="Genomic_DNA"/>
</dbReference>
<dbReference type="AlphaFoldDB" id="A0A942E0E6"/>
<dbReference type="PANTHER" id="PTHR43297:SF2">
    <property type="entry name" value="DIPEPTIDE TRANSPORT ATP-BINDING PROTEIN DPPD"/>
    <property type="match status" value="1"/>
</dbReference>
<keyword evidence="10" id="KW-1185">Reference proteome</keyword>
<proteinExistence type="inferred from homology"/>
<protein>
    <submittedName>
        <fullName evidence="9">ABC transporter ATP-binding protein</fullName>
    </submittedName>
</protein>
<dbReference type="InterPro" id="IPR017871">
    <property type="entry name" value="ABC_transporter-like_CS"/>
</dbReference>
<organism evidence="9 10">
    <name type="scientific">Pseudaminobacter soli</name>
    <name type="common">ex Zhang et al. 2022</name>
    <dbReference type="NCBI Taxonomy" id="2831468"/>
    <lineage>
        <taxon>Bacteria</taxon>
        <taxon>Pseudomonadati</taxon>
        <taxon>Pseudomonadota</taxon>
        <taxon>Alphaproteobacteria</taxon>
        <taxon>Hyphomicrobiales</taxon>
        <taxon>Phyllobacteriaceae</taxon>
        <taxon>Pseudaminobacter</taxon>
    </lineage>
</organism>
<dbReference type="Proteomes" id="UP000680348">
    <property type="component" value="Unassembled WGS sequence"/>
</dbReference>
<dbReference type="InterPro" id="IPR013563">
    <property type="entry name" value="Oligopep_ABC_C"/>
</dbReference>
<dbReference type="PROSITE" id="PS50893">
    <property type="entry name" value="ABC_TRANSPORTER_2"/>
    <property type="match status" value="1"/>
</dbReference>
<evidence type="ECO:0000256" key="1">
    <source>
        <dbReference type="ARBA" id="ARBA00004417"/>
    </source>
</evidence>
<dbReference type="GO" id="GO:0015833">
    <property type="term" value="P:peptide transport"/>
    <property type="evidence" value="ECO:0007669"/>
    <property type="project" value="InterPro"/>
</dbReference>
<gene>
    <name evidence="9" type="ORF">KEU06_20835</name>
</gene>
<dbReference type="CDD" id="cd03257">
    <property type="entry name" value="ABC_NikE_OppD_transporters"/>
    <property type="match status" value="1"/>
</dbReference>
<reference evidence="9" key="1">
    <citation type="submission" date="2021-04" db="EMBL/GenBank/DDBJ databases">
        <title>Pseudaminobacter soli sp. nov., isolated from paddy soil contaminated by heavy metals.</title>
        <authorList>
            <person name="Zhang K."/>
        </authorList>
    </citation>
    <scope>NUCLEOTIDE SEQUENCE</scope>
    <source>
        <strain evidence="9">19-2017</strain>
    </source>
</reference>
<accession>A0A942E0E6</accession>
<feature type="domain" description="ABC transporter" evidence="8">
    <location>
        <begin position="8"/>
        <end position="255"/>
    </location>
</feature>
<comment type="caution">
    <text evidence="9">The sequence shown here is derived from an EMBL/GenBank/DDBJ whole genome shotgun (WGS) entry which is preliminary data.</text>
</comment>
<sequence length="330" mass="36377">MADDILDISGLSVDFRTPGGTLHALRDVNLSVKRGSVLGIVGESGCGKSTLINTVIGLLPSNARVAGGEVRFDGRDMLKMTPGQLQDLRGQRMTAVFQDPMTALNPVLTIGQQMVAIQYRSGASTREKRRRAAEYLAKVRIPDPEPRLGQYPHQFSGGMRQRICIAMALLAEPDLMIADEPTTALDATLELEVIALLKDLQREVGCAVLFISHHLGAIAQLCDDVAIMYAGEVVERGTVREIFHDARHPYTRALLTCDPGRIREATRRLPTIPGSIPDLRRLPEGCIFRPRCPERFERCAEHPGDRRITETQFAACHKALDLAPLERIEA</sequence>
<comment type="similarity">
    <text evidence="2">Belongs to the ABC transporter superfamily.</text>
</comment>
<evidence type="ECO:0000256" key="3">
    <source>
        <dbReference type="ARBA" id="ARBA00022448"/>
    </source>
</evidence>
<dbReference type="GO" id="GO:0016887">
    <property type="term" value="F:ATP hydrolysis activity"/>
    <property type="evidence" value="ECO:0007669"/>
    <property type="project" value="InterPro"/>
</dbReference>
<dbReference type="GO" id="GO:0005524">
    <property type="term" value="F:ATP binding"/>
    <property type="evidence" value="ECO:0007669"/>
    <property type="project" value="UniProtKB-KW"/>
</dbReference>
<evidence type="ECO:0000313" key="9">
    <source>
        <dbReference type="EMBL" id="MBS3651061.1"/>
    </source>
</evidence>
<keyword evidence="5" id="KW-0547">Nucleotide-binding</keyword>
<evidence type="ECO:0000256" key="4">
    <source>
        <dbReference type="ARBA" id="ARBA00022475"/>
    </source>
</evidence>
<evidence type="ECO:0000256" key="2">
    <source>
        <dbReference type="ARBA" id="ARBA00005417"/>
    </source>
</evidence>
<evidence type="ECO:0000256" key="7">
    <source>
        <dbReference type="ARBA" id="ARBA00023136"/>
    </source>
</evidence>
<dbReference type="Pfam" id="PF08352">
    <property type="entry name" value="oligo_HPY"/>
    <property type="match status" value="1"/>
</dbReference>
<keyword evidence="4" id="KW-1003">Cell membrane</keyword>
<dbReference type="Pfam" id="PF00005">
    <property type="entry name" value="ABC_tran"/>
    <property type="match status" value="1"/>
</dbReference>
<evidence type="ECO:0000256" key="5">
    <source>
        <dbReference type="ARBA" id="ARBA00022741"/>
    </source>
</evidence>
<dbReference type="FunFam" id="3.40.50.300:FF:000016">
    <property type="entry name" value="Oligopeptide ABC transporter ATP-binding component"/>
    <property type="match status" value="1"/>
</dbReference>
<keyword evidence="7" id="KW-0472">Membrane</keyword>
<comment type="subcellular location">
    <subcellularLocation>
        <location evidence="1">Cell inner membrane</location>
        <topology evidence="1">Peripheral membrane protein</topology>
    </subcellularLocation>
</comment>
<dbReference type="SMART" id="SM00382">
    <property type="entry name" value="AAA"/>
    <property type="match status" value="1"/>
</dbReference>
<dbReference type="Gene3D" id="3.40.50.300">
    <property type="entry name" value="P-loop containing nucleotide triphosphate hydrolases"/>
    <property type="match status" value="1"/>
</dbReference>
<keyword evidence="6 9" id="KW-0067">ATP-binding</keyword>
<name>A0A942E0E6_9HYPH</name>
<dbReference type="InterPro" id="IPR003593">
    <property type="entry name" value="AAA+_ATPase"/>
</dbReference>
<dbReference type="RefSeq" id="WP_188256621.1">
    <property type="nucleotide sequence ID" value="NZ_JABVCF010000012.1"/>
</dbReference>
<evidence type="ECO:0000313" key="10">
    <source>
        <dbReference type="Proteomes" id="UP000680348"/>
    </source>
</evidence>
<dbReference type="PANTHER" id="PTHR43297">
    <property type="entry name" value="OLIGOPEPTIDE TRANSPORT ATP-BINDING PROTEIN APPD"/>
    <property type="match status" value="1"/>
</dbReference>
<dbReference type="SUPFAM" id="SSF52540">
    <property type="entry name" value="P-loop containing nucleoside triphosphate hydrolases"/>
    <property type="match status" value="1"/>
</dbReference>
<dbReference type="InterPro" id="IPR027417">
    <property type="entry name" value="P-loop_NTPase"/>
</dbReference>
<dbReference type="InterPro" id="IPR050388">
    <property type="entry name" value="ABC_Ni/Peptide_Import"/>
</dbReference>
<evidence type="ECO:0000256" key="6">
    <source>
        <dbReference type="ARBA" id="ARBA00022840"/>
    </source>
</evidence>
<dbReference type="NCBIfam" id="TIGR01727">
    <property type="entry name" value="oligo_HPY"/>
    <property type="match status" value="1"/>
</dbReference>
<dbReference type="GO" id="GO:0055085">
    <property type="term" value="P:transmembrane transport"/>
    <property type="evidence" value="ECO:0007669"/>
    <property type="project" value="UniProtKB-ARBA"/>
</dbReference>
<keyword evidence="3" id="KW-0813">Transport</keyword>
<evidence type="ECO:0000259" key="8">
    <source>
        <dbReference type="PROSITE" id="PS50893"/>
    </source>
</evidence>
<dbReference type="GO" id="GO:0005886">
    <property type="term" value="C:plasma membrane"/>
    <property type="evidence" value="ECO:0007669"/>
    <property type="project" value="UniProtKB-SubCell"/>
</dbReference>
<dbReference type="PROSITE" id="PS00211">
    <property type="entry name" value="ABC_TRANSPORTER_1"/>
    <property type="match status" value="1"/>
</dbReference>